<dbReference type="EMBL" id="JQFK01001080">
    <property type="protein sequence ID" value="KGK34990.1"/>
    <property type="molecule type" value="Genomic_DNA"/>
</dbReference>
<dbReference type="HOGENOM" id="CLU_2996784_0_0_1"/>
<organism evidence="1 2">
    <name type="scientific">Pichia kudriavzevii</name>
    <name type="common">Yeast</name>
    <name type="synonym">Issatchenkia orientalis</name>
    <dbReference type="NCBI Taxonomy" id="4909"/>
    <lineage>
        <taxon>Eukaryota</taxon>
        <taxon>Fungi</taxon>
        <taxon>Dikarya</taxon>
        <taxon>Ascomycota</taxon>
        <taxon>Saccharomycotina</taxon>
        <taxon>Pichiomycetes</taxon>
        <taxon>Pichiales</taxon>
        <taxon>Pichiaceae</taxon>
        <taxon>Pichia</taxon>
    </lineage>
</organism>
<dbReference type="AlphaFoldDB" id="A0A099NR27"/>
<protein>
    <submittedName>
        <fullName evidence="1">Uncharacterized protein</fullName>
    </submittedName>
</protein>
<reference evidence="2" key="1">
    <citation type="journal article" date="2014" name="Microb. Cell Fact.">
        <title>Exploiting Issatchenkia orientalis SD108 for succinic acid production.</title>
        <authorList>
            <person name="Xiao H."/>
            <person name="Shao Z."/>
            <person name="Jiang Y."/>
            <person name="Dole S."/>
            <person name="Zhao H."/>
        </authorList>
    </citation>
    <scope>NUCLEOTIDE SEQUENCE [LARGE SCALE GENOMIC DNA]</scope>
    <source>
        <strain evidence="2">SD108</strain>
    </source>
</reference>
<dbReference type="Proteomes" id="UP000029867">
    <property type="component" value="Unassembled WGS sequence"/>
</dbReference>
<gene>
    <name evidence="1" type="ORF">JL09_g5861</name>
</gene>
<sequence length="57" mass="6224">MAFAVHQSPVYEFYLGSITKKESKCSSVPSQEEILLISGTMSSSLLPFSSKKNHIGC</sequence>
<name>A0A099NR27_PICKU</name>
<proteinExistence type="predicted"/>
<evidence type="ECO:0000313" key="1">
    <source>
        <dbReference type="EMBL" id="KGK34990.1"/>
    </source>
</evidence>
<comment type="caution">
    <text evidence="1">The sequence shown here is derived from an EMBL/GenBank/DDBJ whole genome shotgun (WGS) entry which is preliminary data.</text>
</comment>
<accession>A0A099NR27</accession>
<evidence type="ECO:0000313" key="2">
    <source>
        <dbReference type="Proteomes" id="UP000029867"/>
    </source>
</evidence>